<dbReference type="OrthoDB" id="9808310at2"/>
<dbReference type="GeneID" id="31680069"/>
<name>A0A1X1R288_MYCFA</name>
<organism evidence="1 2">
    <name type="scientific">Mycolicibacterium fallax</name>
    <name type="common">Mycobacterium fallax</name>
    <dbReference type="NCBI Taxonomy" id="1793"/>
    <lineage>
        <taxon>Bacteria</taxon>
        <taxon>Bacillati</taxon>
        <taxon>Actinomycetota</taxon>
        <taxon>Actinomycetes</taxon>
        <taxon>Mycobacteriales</taxon>
        <taxon>Mycobacteriaceae</taxon>
        <taxon>Mycolicibacterium</taxon>
    </lineage>
</organism>
<comment type="caution">
    <text evidence="1">The sequence shown here is derived from an EMBL/GenBank/DDBJ whole genome shotgun (WGS) entry which is preliminary data.</text>
</comment>
<evidence type="ECO:0000313" key="2">
    <source>
        <dbReference type="Proteomes" id="UP000193484"/>
    </source>
</evidence>
<dbReference type="InterPro" id="IPR003779">
    <property type="entry name" value="CMD-like"/>
</dbReference>
<dbReference type="NCBIfam" id="TIGR00778">
    <property type="entry name" value="ahpD_dom"/>
    <property type="match status" value="1"/>
</dbReference>
<dbReference type="EMBL" id="LQOJ01000059">
    <property type="protein sequence ID" value="ORU98299.1"/>
    <property type="molecule type" value="Genomic_DNA"/>
</dbReference>
<dbReference type="GO" id="GO:0051920">
    <property type="term" value="F:peroxiredoxin activity"/>
    <property type="evidence" value="ECO:0007669"/>
    <property type="project" value="InterPro"/>
</dbReference>
<dbReference type="InterPro" id="IPR004675">
    <property type="entry name" value="AhpD_core"/>
</dbReference>
<proteinExistence type="predicted"/>
<protein>
    <submittedName>
        <fullName evidence="1">Uncharacterized protein</fullName>
    </submittedName>
</protein>
<gene>
    <name evidence="1" type="ORF">AWC04_18185</name>
</gene>
<dbReference type="STRING" id="1793.AWC04_18185"/>
<dbReference type="Gene3D" id="1.20.1290.10">
    <property type="entry name" value="AhpD-like"/>
    <property type="match status" value="1"/>
</dbReference>
<dbReference type="InterPro" id="IPR029032">
    <property type="entry name" value="AhpD-like"/>
</dbReference>
<keyword evidence="2" id="KW-1185">Reference proteome</keyword>
<dbReference type="SUPFAM" id="SSF69118">
    <property type="entry name" value="AhpD-like"/>
    <property type="match status" value="1"/>
</dbReference>
<dbReference type="Pfam" id="PF02627">
    <property type="entry name" value="CMD"/>
    <property type="match status" value="1"/>
</dbReference>
<dbReference type="Proteomes" id="UP000193484">
    <property type="component" value="Unassembled WGS sequence"/>
</dbReference>
<reference evidence="1 2" key="1">
    <citation type="submission" date="2016-01" db="EMBL/GenBank/DDBJ databases">
        <title>The new phylogeny of the genus Mycobacterium.</title>
        <authorList>
            <person name="Tarcisio F."/>
            <person name="Conor M."/>
            <person name="Antonella G."/>
            <person name="Elisabetta G."/>
            <person name="Giulia F.S."/>
            <person name="Sara T."/>
            <person name="Anna F."/>
            <person name="Clotilde B."/>
            <person name="Roberto B."/>
            <person name="Veronica D.S."/>
            <person name="Fabio R."/>
            <person name="Monica P."/>
            <person name="Olivier J."/>
            <person name="Enrico T."/>
            <person name="Nicola S."/>
        </authorList>
    </citation>
    <scope>NUCLEOTIDE SEQUENCE [LARGE SCALE GENOMIC DNA]</scope>
    <source>
        <strain evidence="1 2">DSM 44179</strain>
    </source>
</reference>
<evidence type="ECO:0000313" key="1">
    <source>
        <dbReference type="EMBL" id="ORU98299.1"/>
    </source>
</evidence>
<sequence>MVFTKKSARADGKPIGKTYTLRELAAALVRFVPLAPRAAMVWGLRRMEPSQREQVMLTVARANGCRYCSYIHQEWAIRTGASDEEIAQLEGTDPAAFDRGRWSALVYARSLAENDFGTPPAEIVADAARHHNAGERHNIEAVALVMTIVNRSANTMDALLCRLRGEPASQSLGAEVAITVGLAAIGPVIVPALSVILRKSPWRLLREFRAFTAGETPNDAQAA</sequence>
<dbReference type="AlphaFoldDB" id="A0A1X1R288"/>
<accession>A0A1X1R288</accession>
<dbReference type="RefSeq" id="WP_046253722.1">
    <property type="nucleotide sequence ID" value="NZ_AP022603.1"/>
</dbReference>